<dbReference type="InterPro" id="IPR017985">
    <property type="entry name" value="MeTrfase_CN4_CS"/>
</dbReference>
<gene>
    <name evidence="10" type="ORF">VSR74_19060</name>
</gene>
<dbReference type="EC" id="2.1.1.-" evidence="8"/>
<dbReference type="GO" id="GO:0008168">
    <property type="term" value="F:methyltransferase activity"/>
    <property type="evidence" value="ECO:0007669"/>
    <property type="project" value="UniProtKB-KW"/>
</dbReference>
<dbReference type="InterPro" id="IPR029063">
    <property type="entry name" value="SAM-dependent_MTases_sf"/>
</dbReference>
<dbReference type="SUPFAM" id="SSF53335">
    <property type="entry name" value="S-adenosyl-L-methionine-dependent methyltransferases"/>
    <property type="match status" value="2"/>
</dbReference>
<keyword evidence="11" id="KW-1185">Reference proteome</keyword>
<protein>
    <recommendedName>
        <fullName evidence="8">Methyltransferase</fullName>
        <ecNumber evidence="8">2.1.1.-</ecNumber>
    </recommendedName>
</protein>
<dbReference type="RefSeq" id="WP_203453143.1">
    <property type="nucleotide sequence ID" value="NZ_JAYMYY010000007.1"/>
</dbReference>
<evidence type="ECO:0000256" key="1">
    <source>
        <dbReference type="ARBA" id="ARBA00010203"/>
    </source>
</evidence>
<dbReference type="Pfam" id="PF01555">
    <property type="entry name" value="N6_N4_Mtase"/>
    <property type="match status" value="1"/>
</dbReference>
<evidence type="ECO:0000256" key="7">
    <source>
        <dbReference type="ARBA" id="ARBA00049120"/>
    </source>
</evidence>
<comment type="caution">
    <text evidence="10">The sequence shown here is derived from an EMBL/GenBank/DDBJ whole genome shotgun (WGS) entry which is preliminary data.</text>
</comment>
<dbReference type="Proteomes" id="UP001444146">
    <property type="component" value="Unassembled WGS sequence"/>
</dbReference>
<evidence type="ECO:0000256" key="3">
    <source>
        <dbReference type="ARBA" id="ARBA00022679"/>
    </source>
</evidence>
<evidence type="ECO:0000256" key="8">
    <source>
        <dbReference type="RuleBase" id="RU362026"/>
    </source>
</evidence>
<sequence>MKVDVSMNQAIEDDIVTSDGLSEQVTQVKKRGRPRKTSVVATEVNAAVIKDEPAQPKTVDPRNAMNELTSTEWLPETVSVWNQRGLGANHPDAQIERQHPAPFSFTDVGRLVRFFTKSKEVILDPFVGVGSTLKACAVEGRNGIGFELNPRYAELAQERLLVEVKDISSSEVTQDVRVGDARELIKGLPDDSLDLIITSPPYWNILHKVDHKAKQEREKHDLDTKYSDDNRDLGNIDDYNVFLEELASILGACGRALKPKKYMAVVVSDFRDKSKFVMFHADLANSLEKYKLELRGLTVLYQRHKRVFPYGYPYAYVPNIHHQYILILQNMKHK</sequence>
<reference evidence="10 11" key="1">
    <citation type="submission" date="2024-01" db="EMBL/GenBank/DDBJ databases">
        <title>Pseudocitrobacter sp. Endophytic strain Cyp-38L.</title>
        <authorList>
            <person name="Amer M.A."/>
            <person name="Hamed S.M."/>
        </authorList>
    </citation>
    <scope>NUCLEOTIDE SEQUENCE [LARGE SCALE GENOMIC DNA]</scope>
    <source>
        <strain evidence="10 11">Cyp38S</strain>
    </source>
</reference>
<keyword evidence="2 10" id="KW-0489">Methyltransferase</keyword>
<organism evidence="10 11">
    <name type="scientific">Pseudocitrobacter cyperus</name>
    <dbReference type="NCBI Taxonomy" id="3112843"/>
    <lineage>
        <taxon>Bacteria</taxon>
        <taxon>Pseudomonadati</taxon>
        <taxon>Pseudomonadota</taxon>
        <taxon>Gammaproteobacteria</taxon>
        <taxon>Enterobacterales</taxon>
        <taxon>Enterobacteriaceae</taxon>
        <taxon>Pseudocitrobacter</taxon>
    </lineage>
</organism>
<accession>A0ABV0HN82</accession>
<comment type="similarity">
    <text evidence="1">Belongs to the N(4)/N(6)-methyltransferase family. N(4) subfamily.</text>
</comment>
<keyword evidence="3" id="KW-0808">Transferase</keyword>
<feature type="domain" description="DNA methylase N-4/N-6" evidence="9">
    <location>
        <begin position="46"/>
        <end position="158"/>
    </location>
</feature>
<evidence type="ECO:0000313" key="11">
    <source>
        <dbReference type="Proteomes" id="UP001444146"/>
    </source>
</evidence>
<dbReference type="GO" id="GO:0032259">
    <property type="term" value="P:methylation"/>
    <property type="evidence" value="ECO:0007669"/>
    <property type="project" value="UniProtKB-KW"/>
</dbReference>
<dbReference type="InterPro" id="IPR001091">
    <property type="entry name" value="RM_Methyltransferase"/>
</dbReference>
<evidence type="ECO:0000256" key="5">
    <source>
        <dbReference type="ARBA" id="ARBA00022747"/>
    </source>
</evidence>
<dbReference type="CDD" id="cd02440">
    <property type="entry name" value="AdoMet_MTases"/>
    <property type="match status" value="1"/>
</dbReference>
<evidence type="ECO:0000256" key="6">
    <source>
        <dbReference type="ARBA" id="ARBA00023125"/>
    </source>
</evidence>
<name>A0ABV0HN82_9ENTR</name>
<proteinExistence type="inferred from homology"/>
<evidence type="ECO:0000259" key="9">
    <source>
        <dbReference type="Pfam" id="PF01555"/>
    </source>
</evidence>
<keyword evidence="6" id="KW-0238">DNA-binding</keyword>
<keyword evidence="4" id="KW-0949">S-adenosyl-L-methionine</keyword>
<dbReference type="EMBL" id="JAYMYY010000007">
    <property type="protein sequence ID" value="MEO3991904.1"/>
    <property type="molecule type" value="Genomic_DNA"/>
</dbReference>
<comment type="catalytic activity">
    <reaction evidence="7">
        <text>a 2'-deoxycytidine in DNA + S-adenosyl-L-methionine = an N(4)-methyl-2'-deoxycytidine in DNA + S-adenosyl-L-homocysteine + H(+)</text>
        <dbReference type="Rhea" id="RHEA:16857"/>
        <dbReference type="Rhea" id="RHEA-COMP:11369"/>
        <dbReference type="Rhea" id="RHEA-COMP:13674"/>
        <dbReference type="ChEBI" id="CHEBI:15378"/>
        <dbReference type="ChEBI" id="CHEBI:57856"/>
        <dbReference type="ChEBI" id="CHEBI:59789"/>
        <dbReference type="ChEBI" id="CHEBI:85452"/>
        <dbReference type="ChEBI" id="CHEBI:137933"/>
        <dbReference type="EC" id="2.1.1.113"/>
    </reaction>
</comment>
<evidence type="ECO:0000313" key="10">
    <source>
        <dbReference type="EMBL" id="MEO3991904.1"/>
    </source>
</evidence>
<evidence type="ECO:0000256" key="2">
    <source>
        <dbReference type="ARBA" id="ARBA00022603"/>
    </source>
</evidence>
<dbReference type="PROSITE" id="PS00093">
    <property type="entry name" value="N4_MTASE"/>
    <property type="match status" value="1"/>
</dbReference>
<dbReference type="InterPro" id="IPR002941">
    <property type="entry name" value="DNA_methylase_N4/N6"/>
</dbReference>
<dbReference type="Gene3D" id="3.40.50.150">
    <property type="entry name" value="Vaccinia Virus protein VP39"/>
    <property type="match status" value="2"/>
</dbReference>
<keyword evidence="5" id="KW-0680">Restriction system</keyword>
<evidence type="ECO:0000256" key="4">
    <source>
        <dbReference type="ARBA" id="ARBA00022691"/>
    </source>
</evidence>
<dbReference type="PRINTS" id="PR00508">
    <property type="entry name" value="S21N4MTFRASE"/>
</dbReference>